<evidence type="ECO:0000313" key="5">
    <source>
        <dbReference type="Proteomes" id="UP000579945"/>
    </source>
</evidence>
<reference evidence="4 5" key="1">
    <citation type="submission" date="2020-08" db="EMBL/GenBank/DDBJ databases">
        <title>Sequencing the genomes of 1000 actinobacteria strains.</title>
        <authorList>
            <person name="Klenk H.-P."/>
        </authorList>
    </citation>
    <scope>NUCLEOTIDE SEQUENCE [LARGE SCALE GENOMIC DNA]</scope>
    <source>
        <strain evidence="4 5">DSM 44320</strain>
    </source>
</reference>
<dbReference type="InterPro" id="IPR003658">
    <property type="entry name" value="Anti-sigma_ant"/>
</dbReference>
<dbReference type="PROSITE" id="PS50801">
    <property type="entry name" value="STAS"/>
    <property type="match status" value="1"/>
</dbReference>
<dbReference type="Gene3D" id="3.30.750.24">
    <property type="entry name" value="STAS domain"/>
    <property type="match status" value="1"/>
</dbReference>
<dbReference type="SUPFAM" id="SSF52091">
    <property type="entry name" value="SpoIIaa-like"/>
    <property type="match status" value="1"/>
</dbReference>
<keyword evidence="5" id="KW-1185">Reference proteome</keyword>
<dbReference type="GeneID" id="95390324"/>
<proteinExistence type="inferred from homology"/>
<dbReference type="Pfam" id="PF13466">
    <property type="entry name" value="STAS_2"/>
    <property type="match status" value="1"/>
</dbReference>
<dbReference type="AlphaFoldDB" id="A0A7W5V698"/>
<feature type="domain" description="STAS" evidence="3">
    <location>
        <begin position="5"/>
        <end position="114"/>
    </location>
</feature>
<dbReference type="InterPro" id="IPR058548">
    <property type="entry name" value="MlaB-like_STAS"/>
</dbReference>
<dbReference type="Proteomes" id="UP000579945">
    <property type="component" value="Unassembled WGS sequence"/>
</dbReference>
<gene>
    <name evidence="4" type="ORF">FHR33_003920</name>
</gene>
<dbReference type="RefSeq" id="WP_183649488.1">
    <property type="nucleotide sequence ID" value="NZ_BAAAXX010000039.1"/>
</dbReference>
<evidence type="ECO:0000256" key="1">
    <source>
        <dbReference type="ARBA" id="ARBA00009013"/>
    </source>
</evidence>
<protein>
    <recommendedName>
        <fullName evidence="2">Anti-sigma factor antagonist</fullName>
    </recommendedName>
</protein>
<dbReference type="NCBIfam" id="TIGR00377">
    <property type="entry name" value="ant_ant_sig"/>
    <property type="match status" value="1"/>
</dbReference>
<evidence type="ECO:0000313" key="4">
    <source>
        <dbReference type="EMBL" id="MBB3728060.1"/>
    </source>
</evidence>
<name>A0A7W5V698_9ACTN</name>
<dbReference type="InterPro" id="IPR002645">
    <property type="entry name" value="STAS_dom"/>
</dbReference>
<comment type="similarity">
    <text evidence="1 2">Belongs to the anti-sigma-factor antagonist family.</text>
</comment>
<dbReference type="CDD" id="cd07043">
    <property type="entry name" value="STAS_anti-anti-sigma_factors"/>
    <property type="match status" value="1"/>
</dbReference>
<dbReference type="InterPro" id="IPR036513">
    <property type="entry name" value="STAS_dom_sf"/>
</dbReference>
<evidence type="ECO:0000256" key="2">
    <source>
        <dbReference type="RuleBase" id="RU003749"/>
    </source>
</evidence>
<evidence type="ECO:0000259" key="3">
    <source>
        <dbReference type="PROSITE" id="PS50801"/>
    </source>
</evidence>
<dbReference type="GO" id="GO:0043856">
    <property type="term" value="F:anti-sigma factor antagonist activity"/>
    <property type="evidence" value="ECO:0007669"/>
    <property type="project" value="InterPro"/>
</dbReference>
<accession>A0A7W5V698</accession>
<comment type="caution">
    <text evidence="4">The sequence shown here is derived from an EMBL/GenBank/DDBJ whole genome shotgun (WGS) entry which is preliminary data.</text>
</comment>
<dbReference type="EMBL" id="JACIBV010000001">
    <property type="protein sequence ID" value="MBB3728060.1"/>
    <property type="molecule type" value="Genomic_DNA"/>
</dbReference>
<organism evidence="4 5">
    <name type="scientific">Nonomuraea dietziae</name>
    <dbReference type="NCBI Taxonomy" id="65515"/>
    <lineage>
        <taxon>Bacteria</taxon>
        <taxon>Bacillati</taxon>
        <taxon>Actinomycetota</taxon>
        <taxon>Actinomycetes</taxon>
        <taxon>Streptosporangiales</taxon>
        <taxon>Streptosporangiaceae</taxon>
        <taxon>Nonomuraea</taxon>
    </lineage>
</organism>
<sequence length="114" mass="12073">MPATFVLNAMTSDEVATVGLAGDIDLTVEPLLQALLARALAAHQPPRVDVDLTGLRSIDSFALSVLMAADRYARDTGGWMSVTGVDAPVRALLAERGLDRVLDLRPSGVLLFPC</sequence>